<comment type="caution">
    <text evidence="1">The sequence shown here is derived from an EMBL/GenBank/DDBJ whole genome shotgun (WGS) entry which is preliminary data.</text>
</comment>
<dbReference type="EMBL" id="JASBWU010000011">
    <property type="protein sequence ID" value="KAJ9118353.1"/>
    <property type="molecule type" value="Genomic_DNA"/>
</dbReference>
<proteinExistence type="predicted"/>
<evidence type="ECO:0000313" key="2">
    <source>
        <dbReference type="Proteomes" id="UP001243375"/>
    </source>
</evidence>
<keyword evidence="2" id="KW-1185">Reference proteome</keyword>
<name>A0ACC2X3Q8_9TREE</name>
<accession>A0ACC2X3Q8</accession>
<protein>
    <submittedName>
        <fullName evidence="1">Uncharacterized protein</fullName>
    </submittedName>
</protein>
<evidence type="ECO:0000313" key="1">
    <source>
        <dbReference type="EMBL" id="KAJ9118353.1"/>
    </source>
</evidence>
<sequence>MVLQTGTTATYVSSRSANALISDLRPTTIVPSALQHLNLVLDELVEALVEAAGSIDPRDIKVKGVPRVFADVVVTGSATGTPHRSPAKESFRDRTTTSPITNKITSAGTGKTRVRTSSSMYFRAISSSLQVTKYAASLALGREAVNEAELELKAWKDGGGGRSKANIEAGGFTRNPKGLRRTNPGVDAGQGEEEVTFPVQEAVEVLRCRITQYSVSNTSPSTAIAILNS</sequence>
<gene>
    <name evidence="1" type="ORF">QFC22_004269</name>
</gene>
<dbReference type="Proteomes" id="UP001243375">
    <property type="component" value="Unassembled WGS sequence"/>
</dbReference>
<reference evidence="1" key="1">
    <citation type="submission" date="2023-04" db="EMBL/GenBank/DDBJ databases">
        <title>Draft Genome sequencing of Naganishia species isolated from polar environments using Oxford Nanopore Technology.</title>
        <authorList>
            <person name="Leo P."/>
            <person name="Venkateswaran K."/>
        </authorList>
    </citation>
    <scope>NUCLEOTIDE SEQUENCE</scope>
    <source>
        <strain evidence="1">MNA-CCFEE 5425</strain>
    </source>
</reference>
<organism evidence="1 2">
    <name type="scientific">Naganishia vaughanmartiniae</name>
    <dbReference type="NCBI Taxonomy" id="1424756"/>
    <lineage>
        <taxon>Eukaryota</taxon>
        <taxon>Fungi</taxon>
        <taxon>Dikarya</taxon>
        <taxon>Basidiomycota</taxon>
        <taxon>Agaricomycotina</taxon>
        <taxon>Tremellomycetes</taxon>
        <taxon>Filobasidiales</taxon>
        <taxon>Filobasidiaceae</taxon>
        <taxon>Naganishia</taxon>
    </lineage>
</organism>